<feature type="transmembrane region" description="Helical" evidence="1">
    <location>
        <begin position="31"/>
        <end position="55"/>
    </location>
</feature>
<proteinExistence type="predicted"/>
<feature type="transmembrane region" description="Helical" evidence="1">
    <location>
        <begin position="75"/>
        <end position="96"/>
    </location>
</feature>
<evidence type="ECO:0000256" key="1">
    <source>
        <dbReference type="SAM" id="Phobius"/>
    </source>
</evidence>
<reference evidence="2 3" key="1">
    <citation type="submission" date="2023-05" db="EMBL/GenBank/DDBJ databases">
        <title>Pseudoalteromonas ardens sp. nov., Pseudoalteromonas obscura sp. nov., and Pseudoalteromonas umbrosa sp. nov., isolated from the coral Montipora capitata.</title>
        <authorList>
            <person name="Thomas E.M."/>
            <person name="Smith E.M."/>
            <person name="Papke E."/>
            <person name="Shlafstein M.D."/>
            <person name="Oline D.K."/>
            <person name="Videau P."/>
            <person name="Saw J.H."/>
            <person name="Strangman W.K."/>
            <person name="Ushijima B."/>
        </authorList>
    </citation>
    <scope>NUCLEOTIDE SEQUENCE [LARGE SCALE GENOMIC DNA]</scope>
    <source>
        <strain evidence="2 3">P94</strain>
    </source>
</reference>
<protein>
    <submittedName>
        <fullName evidence="2">Uncharacterized protein</fullName>
    </submittedName>
</protein>
<dbReference type="Proteomes" id="UP001231915">
    <property type="component" value="Unassembled WGS sequence"/>
</dbReference>
<dbReference type="EMBL" id="JASJUT010000007">
    <property type="protein sequence ID" value="MDK2596570.1"/>
    <property type="molecule type" value="Genomic_DNA"/>
</dbReference>
<organism evidence="2 3">
    <name type="scientific">Pseudoalteromonas obscura</name>
    <dbReference type="NCBI Taxonomy" id="3048491"/>
    <lineage>
        <taxon>Bacteria</taxon>
        <taxon>Pseudomonadati</taxon>
        <taxon>Pseudomonadota</taxon>
        <taxon>Gammaproteobacteria</taxon>
        <taxon>Alteromonadales</taxon>
        <taxon>Pseudoalteromonadaceae</taxon>
        <taxon>Pseudoalteromonas</taxon>
    </lineage>
</organism>
<keyword evidence="3" id="KW-1185">Reference proteome</keyword>
<name>A0ABT7ENJ6_9GAMM</name>
<accession>A0ABT7ENJ6</accession>
<sequence length="312" mass="35550">MFSKWFQNTNIKDAEIQSYDDRMLIVRLGRIFHWLLVSTLVIPLLTLVIQFIFTWDQLHYDPTKLENWTGVHETFSLPIGVFTLFIALTSLVGLYWRGLKMQAQLEVSHKQYNLAQKKETLAFYIGHKNLFGDHVDHLLMQYASYSKEFAAKVTINQGKMYERTFPNNSHEKVENFSMSASAPVLNHSRVQSDIKISQLNDFGKATSHFGEIMVVISTFISPTGLIVNSELGQGFDKEGEDGKNTVILARKKAFLKELTLAMSILREVNLIDEKAYQFFTDSIQNAHQDCLVQEASDAKSKIESTPHGTCSV</sequence>
<evidence type="ECO:0000313" key="2">
    <source>
        <dbReference type="EMBL" id="MDK2596570.1"/>
    </source>
</evidence>
<keyword evidence="1" id="KW-0812">Transmembrane</keyword>
<comment type="caution">
    <text evidence="2">The sequence shown here is derived from an EMBL/GenBank/DDBJ whole genome shotgun (WGS) entry which is preliminary data.</text>
</comment>
<gene>
    <name evidence="2" type="ORF">QNM18_16095</name>
</gene>
<keyword evidence="1" id="KW-1133">Transmembrane helix</keyword>
<dbReference type="RefSeq" id="WP_284137788.1">
    <property type="nucleotide sequence ID" value="NZ_JASJUT010000007.1"/>
</dbReference>
<keyword evidence="1" id="KW-0472">Membrane</keyword>
<evidence type="ECO:0000313" key="3">
    <source>
        <dbReference type="Proteomes" id="UP001231915"/>
    </source>
</evidence>